<feature type="compositionally biased region" description="Polar residues" evidence="1">
    <location>
        <begin position="164"/>
        <end position="176"/>
    </location>
</feature>
<accession>A0A3P8DL11</accession>
<name>A0A183G1A4_HELPZ</name>
<accession>A0A183G1A4</accession>
<dbReference type="WBParaSite" id="HPBE_0001495501-mRNA-1">
    <property type="protein sequence ID" value="HPBE_0001495501-mRNA-1"/>
    <property type="gene ID" value="HPBE_0001495501"/>
</dbReference>
<evidence type="ECO:0000256" key="1">
    <source>
        <dbReference type="SAM" id="MobiDB-lite"/>
    </source>
</evidence>
<protein>
    <submittedName>
        <fullName evidence="2 4">Uncharacterized protein</fullName>
    </submittedName>
</protein>
<feature type="compositionally biased region" description="Basic and acidic residues" evidence="1">
    <location>
        <begin position="119"/>
        <end position="147"/>
    </location>
</feature>
<reference evidence="2 3" key="1">
    <citation type="submission" date="2018-11" db="EMBL/GenBank/DDBJ databases">
        <authorList>
            <consortium name="Pathogen Informatics"/>
        </authorList>
    </citation>
    <scope>NUCLEOTIDE SEQUENCE [LARGE SCALE GENOMIC DNA]</scope>
</reference>
<keyword evidence="3" id="KW-1185">Reference proteome</keyword>
<proteinExistence type="predicted"/>
<evidence type="ECO:0000313" key="3">
    <source>
        <dbReference type="Proteomes" id="UP000050761"/>
    </source>
</evidence>
<evidence type="ECO:0000313" key="4">
    <source>
        <dbReference type="WBParaSite" id="HPBE_0001495501-mRNA-1"/>
    </source>
</evidence>
<feature type="region of interest" description="Disordered" evidence="1">
    <location>
        <begin position="119"/>
        <end position="176"/>
    </location>
</feature>
<reference evidence="4" key="2">
    <citation type="submission" date="2019-09" db="UniProtKB">
        <authorList>
            <consortium name="WormBaseParasite"/>
        </authorList>
    </citation>
    <scope>IDENTIFICATION</scope>
</reference>
<gene>
    <name evidence="2" type="ORF">HPBE_LOCUS14956</name>
</gene>
<dbReference type="AlphaFoldDB" id="A0A183G1A4"/>
<dbReference type="Proteomes" id="UP000050761">
    <property type="component" value="Unassembled WGS sequence"/>
</dbReference>
<evidence type="ECO:0000313" key="2">
    <source>
        <dbReference type="EMBL" id="VDP01359.1"/>
    </source>
</evidence>
<dbReference type="EMBL" id="UZAH01028625">
    <property type="protein sequence ID" value="VDP01359.1"/>
    <property type="molecule type" value="Genomic_DNA"/>
</dbReference>
<organism evidence="3 4">
    <name type="scientific">Heligmosomoides polygyrus</name>
    <name type="common">Parasitic roundworm</name>
    <dbReference type="NCBI Taxonomy" id="6339"/>
    <lineage>
        <taxon>Eukaryota</taxon>
        <taxon>Metazoa</taxon>
        <taxon>Ecdysozoa</taxon>
        <taxon>Nematoda</taxon>
        <taxon>Chromadorea</taxon>
        <taxon>Rhabditida</taxon>
        <taxon>Rhabditina</taxon>
        <taxon>Rhabditomorpha</taxon>
        <taxon>Strongyloidea</taxon>
        <taxon>Heligmosomidae</taxon>
        <taxon>Heligmosomoides</taxon>
    </lineage>
</organism>
<sequence length="176" mass="19204">MSWKMQVQGLAVPEGASFCPSHSVAPHHSVAYGVADFRVQSERFSALDGYEQLSGESAWSKDVLLLSRMDVRRLPYGCKTLASTTHIRNATNSTASAIVRRDSIPATGELGCGAVDRAERRKGPRRNREGKTVREENLKGRGREEGTVNKFDSAAEPVLRSRSGVESASFSNPPSR</sequence>